<keyword evidence="4" id="KW-1185">Reference proteome</keyword>
<reference evidence="3" key="1">
    <citation type="submission" date="2022-10" db="EMBL/GenBank/DDBJ databases">
        <authorList>
            <person name="Mo P."/>
        </authorList>
    </citation>
    <scope>NUCLEOTIDE SEQUENCE</scope>
    <source>
        <strain evidence="3">HUAS 13-4</strain>
    </source>
</reference>
<keyword evidence="1" id="KW-0175">Coiled coil</keyword>
<evidence type="ECO:0000313" key="3">
    <source>
        <dbReference type="EMBL" id="UXY24222.1"/>
    </source>
</evidence>
<protein>
    <recommendedName>
        <fullName evidence="5">TetR family transcriptional regulator</fullName>
    </recommendedName>
</protein>
<evidence type="ECO:0000256" key="2">
    <source>
        <dbReference type="SAM" id="MobiDB-lite"/>
    </source>
</evidence>
<accession>A0ABY6EC54</accession>
<gene>
    <name evidence="3" type="ORF">N8I84_40265</name>
</gene>
<feature type="coiled-coil region" evidence="1">
    <location>
        <begin position="73"/>
        <end position="107"/>
    </location>
</feature>
<evidence type="ECO:0000313" key="4">
    <source>
        <dbReference type="Proteomes" id="UP001061298"/>
    </source>
</evidence>
<dbReference type="Proteomes" id="UP001061298">
    <property type="component" value="Chromosome"/>
</dbReference>
<name>A0ABY6EC54_9ACTN</name>
<evidence type="ECO:0008006" key="5">
    <source>
        <dbReference type="Google" id="ProtNLM"/>
    </source>
</evidence>
<proteinExistence type="predicted"/>
<feature type="region of interest" description="Disordered" evidence="2">
    <location>
        <begin position="113"/>
        <end position="135"/>
    </location>
</feature>
<dbReference type="RefSeq" id="WP_263234459.1">
    <property type="nucleotide sequence ID" value="NZ_CP106793.1"/>
</dbReference>
<sequence>MTEQHQAERHHIRAAMDRVLAGQAIASNGSLTNVALAAEAGVHRMALMKRHADLKNEFYERVRSEAQQIPEPEKRLRKTVAELKRTIANQKVEIEELRQLVTNLALASAVLAQEQGASTEPGPADNVIPFRPTPD</sequence>
<organism evidence="3 4">
    <name type="scientific">Streptomyces cynarae</name>
    <dbReference type="NCBI Taxonomy" id="2981134"/>
    <lineage>
        <taxon>Bacteria</taxon>
        <taxon>Bacillati</taxon>
        <taxon>Actinomycetota</taxon>
        <taxon>Actinomycetes</taxon>
        <taxon>Kitasatosporales</taxon>
        <taxon>Streptomycetaceae</taxon>
        <taxon>Streptomyces</taxon>
    </lineage>
</organism>
<dbReference type="EMBL" id="CP106793">
    <property type="protein sequence ID" value="UXY24222.1"/>
    <property type="molecule type" value="Genomic_DNA"/>
</dbReference>
<evidence type="ECO:0000256" key="1">
    <source>
        <dbReference type="SAM" id="Coils"/>
    </source>
</evidence>